<name>A0ABD1YIQ3_9MARC</name>
<feature type="region of interest" description="Disordered" evidence="1">
    <location>
        <begin position="20"/>
        <end position="44"/>
    </location>
</feature>
<proteinExistence type="predicted"/>
<reference evidence="2 3" key="1">
    <citation type="submission" date="2024-09" db="EMBL/GenBank/DDBJ databases">
        <title>Chromosome-scale assembly of Riccia fluitans.</title>
        <authorList>
            <person name="Paukszto L."/>
            <person name="Sawicki J."/>
            <person name="Karawczyk K."/>
            <person name="Piernik-Szablinska J."/>
            <person name="Szczecinska M."/>
            <person name="Mazdziarz M."/>
        </authorList>
    </citation>
    <scope>NUCLEOTIDE SEQUENCE [LARGE SCALE GENOMIC DNA]</scope>
    <source>
        <strain evidence="2">Rf_01</strain>
        <tissue evidence="2">Aerial parts of the thallus</tissue>
    </source>
</reference>
<gene>
    <name evidence="2" type="ORF">R1flu_015350</name>
</gene>
<sequence length="99" mass="10459">MCASSQGGGLSLVRVEAHRRTATGPTLVANPAEPNPAATSLRQHSSLDVEDAVPLGIETTGFNNPFPSEERTSTNRLTAYSSNRSLSSSSLISFLLQLD</sequence>
<dbReference type="EMBL" id="JBHFFA010000004">
    <property type="protein sequence ID" value="KAL2630664.1"/>
    <property type="molecule type" value="Genomic_DNA"/>
</dbReference>
<comment type="caution">
    <text evidence="2">The sequence shown here is derived from an EMBL/GenBank/DDBJ whole genome shotgun (WGS) entry which is preliminary data.</text>
</comment>
<dbReference type="AlphaFoldDB" id="A0ABD1YIQ3"/>
<evidence type="ECO:0000256" key="1">
    <source>
        <dbReference type="SAM" id="MobiDB-lite"/>
    </source>
</evidence>
<evidence type="ECO:0000313" key="2">
    <source>
        <dbReference type="EMBL" id="KAL2630664.1"/>
    </source>
</evidence>
<evidence type="ECO:0000313" key="3">
    <source>
        <dbReference type="Proteomes" id="UP001605036"/>
    </source>
</evidence>
<organism evidence="2 3">
    <name type="scientific">Riccia fluitans</name>
    <dbReference type="NCBI Taxonomy" id="41844"/>
    <lineage>
        <taxon>Eukaryota</taxon>
        <taxon>Viridiplantae</taxon>
        <taxon>Streptophyta</taxon>
        <taxon>Embryophyta</taxon>
        <taxon>Marchantiophyta</taxon>
        <taxon>Marchantiopsida</taxon>
        <taxon>Marchantiidae</taxon>
        <taxon>Marchantiales</taxon>
        <taxon>Ricciaceae</taxon>
        <taxon>Riccia</taxon>
    </lineage>
</organism>
<accession>A0ABD1YIQ3</accession>
<keyword evidence="3" id="KW-1185">Reference proteome</keyword>
<dbReference type="Proteomes" id="UP001605036">
    <property type="component" value="Unassembled WGS sequence"/>
</dbReference>
<protein>
    <submittedName>
        <fullName evidence="2">Uncharacterized protein</fullName>
    </submittedName>
</protein>